<proteinExistence type="predicted"/>
<comment type="caution">
    <text evidence="1">The sequence shown here is derived from an EMBL/GenBank/DDBJ whole genome shotgun (WGS) entry which is preliminary data.</text>
</comment>
<evidence type="ECO:0000313" key="2">
    <source>
        <dbReference type="Proteomes" id="UP000814033"/>
    </source>
</evidence>
<keyword evidence="2" id="KW-1185">Reference proteome</keyword>
<reference evidence="1" key="2">
    <citation type="journal article" date="2022" name="New Phytol.">
        <title>Evolutionary transition to the ectomycorrhizal habit in the genomes of a hyperdiverse lineage of mushroom-forming fungi.</title>
        <authorList>
            <person name="Looney B."/>
            <person name="Miyauchi S."/>
            <person name="Morin E."/>
            <person name="Drula E."/>
            <person name="Courty P.E."/>
            <person name="Kohler A."/>
            <person name="Kuo A."/>
            <person name="LaButti K."/>
            <person name="Pangilinan J."/>
            <person name="Lipzen A."/>
            <person name="Riley R."/>
            <person name="Andreopoulos W."/>
            <person name="He G."/>
            <person name="Johnson J."/>
            <person name="Nolan M."/>
            <person name="Tritt A."/>
            <person name="Barry K.W."/>
            <person name="Grigoriev I.V."/>
            <person name="Nagy L.G."/>
            <person name="Hibbett D."/>
            <person name="Henrissat B."/>
            <person name="Matheny P.B."/>
            <person name="Labbe J."/>
            <person name="Martin F.M."/>
        </authorList>
    </citation>
    <scope>NUCLEOTIDE SEQUENCE</scope>
    <source>
        <strain evidence="1">FP105234-sp</strain>
    </source>
</reference>
<dbReference type="Proteomes" id="UP000814033">
    <property type="component" value="Unassembled WGS sequence"/>
</dbReference>
<reference evidence="1" key="1">
    <citation type="submission" date="2021-02" db="EMBL/GenBank/DDBJ databases">
        <authorList>
            <consortium name="DOE Joint Genome Institute"/>
            <person name="Ahrendt S."/>
            <person name="Looney B.P."/>
            <person name="Miyauchi S."/>
            <person name="Morin E."/>
            <person name="Drula E."/>
            <person name="Courty P.E."/>
            <person name="Chicoki N."/>
            <person name="Fauchery L."/>
            <person name="Kohler A."/>
            <person name="Kuo A."/>
            <person name="Labutti K."/>
            <person name="Pangilinan J."/>
            <person name="Lipzen A."/>
            <person name="Riley R."/>
            <person name="Andreopoulos W."/>
            <person name="He G."/>
            <person name="Johnson J."/>
            <person name="Barry K.W."/>
            <person name="Grigoriev I.V."/>
            <person name="Nagy L."/>
            <person name="Hibbett D."/>
            <person name="Henrissat B."/>
            <person name="Matheny P.B."/>
            <person name="Labbe J."/>
            <person name="Martin F."/>
        </authorList>
    </citation>
    <scope>NUCLEOTIDE SEQUENCE</scope>
    <source>
        <strain evidence="1">FP105234-sp</strain>
    </source>
</reference>
<protein>
    <submittedName>
        <fullName evidence="1">Uncharacterized protein</fullName>
    </submittedName>
</protein>
<dbReference type="EMBL" id="MU276038">
    <property type="protein sequence ID" value="KAI0042978.1"/>
    <property type="molecule type" value="Genomic_DNA"/>
</dbReference>
<name>A0ACB8RFW2_9AGAM</name>
<gene>
    <name evidence="1" type="ORF">FA95DRAFT_503993</name>
</gene>
<accession>A0ACB8RFW2</accession>
<sequence>MWTLMNTKLLSILAHLLSTGALGCHEVLLLPQTSNWTAHYRGWTSLLNISKHLRQLAEDLDGEPFAGHWQKRFDGVEDLARKTIALILNEDFWLDLRRLCTILRPLAIAASWTQMSSSSSPDRVLLTLRWLAQQYHDMPLRVYSGVHIEGVNFIRSSIDRIWSNCDQDLYLAAFALHPFHRVQAKKKDTELLALVSEEHHIALFTRLYARLMGQNPPAAFLEDVRKWITGHYPDRLADIEKHTRSVQRDAKIKGRYPDAAEIFRRTCPEPLSAFEFFAFRVLSVPAIVPLFTSAKSEAFSTQLYPFVRRGQMSAIIQRTVARSRLGPVLSRAPRLSAVLPAVPGALEDVLLRTNFVPLPKNPGKGMVRLREHLAYRSVTLQRDFGPALEHGFKEEMAWYDLLALGSQPSPFFDLESGDMDFASDAESDDELCDESEPDSSSDGDVWETESESSD</sequence>
<organism evidence="1 2">
    <name type="scientific">Auriscalpium vulgare</name>
    <dbReference type="NCBI Taxonomy" id="40419"/>
    <lineage>
        <taxon>Eukaryota</taxon>
        <taxon>Fungi</taxon>
        <taxon>Dikarya</taxon>
        <taxon>Basidiomycota</taxon>
        <taxon>Agaricomycotina</taxon>
        <taxon>Agaricomycetes</taxon>
        <taxon>Russulales</taxon>
        <taxon>Auriscalpiaceae</taxon>
        <taxon>Auriscalpium</taxon>
    </lineage>
</organism>
<evidence type="ECO:0000313" key="1">
    <source>
        <dbReference type="EMBL" id="KAI0042978.1"/>
    </source>
</evidence>